<comment type="caution">
    <text evidence="9">The sequence shown here is derived from an EMBL/GenBank/DDBJ whole genome shotgun (WGS) entry which is preliminary data.</text>
</comment>
<dbReference type="InterPro" id="IPR053924">
    <property type="entry name" value="RecX_HTH_2nd"/>
</dbReference>
<keyword evidence="4 5" id="KW-0963">Cytoplasm</keyword>
<evidence type="ECO:0000256" key="4">
    <source>
        <dbReference type="ARBA" id="ARBA00022490"/>
    </source>
</evidence>
<dbReference type="EMBL" id="BAABJO010000022">
    <property type="protein sequence ID" value="GAA5130917.1"/>
    <property type="molecule type" value="Genomic_DNA"/>
</dbReference>
<evidence type="ECO:0000256" key="2">
    <source>
        <dbReference type="ARBA" id="ARBA00009695"/>
    </source>
</evidence>
<dbReference type="InterPro" id="IPR053926">
    <property type="entry name" value="RecX_HTH_1st"/>
</dbReference>
<organism evidence="9 10">
    <name type="scientific">Pseudonocardia adelaidensis</name>
    <dbReference type="NCBI Taxonomy" id="648754"/>
    <lineage>
        <taxon>Bacteria</taxon>
        <taxon>Bacillati</taxon>
        <taxon>Actinomycetota</taxon>
        <taxon>Actinomycetes</taxon>
        <taxon>Pseudonocardiales</taxon>
        <taxon>Pseudonocardiaceae</taxon>
        <taxon>Pseudonocardia</taxon>
    </lineage>
</organism>
<dbReference type="InterPro" id="IPR036388">
    <property type="entry name" value="WH-like_DNA-bd_sf"/>
</dbReference>
<name>A0ABP9NQG2_9PSEU</name>
<feature type="compositionally biased region" description="Low complexity" evidence="6">
    <location>
        <begin position="43"/>
        <end position="53"/>
    </location>
</feature>
<comment type="function">
    <text evidence="5">Modulates RecA activity.</text>
</comment>
<evidence type="ECO:0000256" key="3">
    <source>
        <dbReference type="ARBA" id="ARBA00018111"/>
    </source>
</evidence>
<evidence type="ECO:0000256" key="5">
    <source>
        <dbReference type="HAMAP-Rule" id="MF_01114"/>
    </source>
</evidence>
<comment type="similarity">
    <text evidence="2 5">Belongs to the RecX family.</text>
</comment>
<dbReference type="InterPro" id="IPR003783">
    <property type="entry name" value="Regulatory_RecX"/>
</dbReference>
<sequence length="338" mass="35424">MADAGRVARLDGIGGIGGEGEEGTSAPVARFGELLATGATPAPVADLAAPAPAGEGTLDQRSTGAAAPGPEALFDNPSIGVGRDDVTVAELGAGALHRRATRGGRRHTGAERGGSRRAAGAPSREQASPAEPPERPVDGGEQAGADGPRRRPRGRRGRGPEELDPDADPVAVAREVCLRLLTDRARTRQELATALRRKGVPDDAARTVLERFDEVGLIDDAAFAGQWVRSRHTQRGLARRAIAMELRRKGVSDEDAGEALAAVDAESEERRARELVDRKLRSMAVGTPDQRTVAGRRLVGMLARKGYGAGTAYRVVKEALAERGAESDELGDGDIPED</sequence>
<dbReference type="NCBIfam" id="NF001064">
    <property type="entry name" value="PRK00117.5-4"/>
    <property type="match status" value="1"/>
</dbReference>
<dbReference type="Gene3D" id="1.10.10.10">
    <property type="entry name" value="Winged helix-like DNA-binding domain superfamily/Winged helix DNA-binding domain"/>
    <property type="match status" value="2"/>
</dbReference>
<feature type="region of interest" description="Disordered" evidence="6">
    <location>
        <begin position="1"/>
        <end position="29"/>
    </location>
</feature>
<keyword evidence="10" id="KW-1185">Reference proteome</keyword>
<feature type="domain" description="RecX first three-helical" evidence="8">
    <location>
        <begin position="173"/>
        <end position="211"/>
    </location>
</feature>
<evidence type="ECO:0000313" key="9">
    <source>
        <dbReference type="EMBL" id="GAA5130917.1"/>
    </source>
</evidence>
<dbReference type="PANTHER" id="PTHR33602:SF1">
    <property type="entry name" value="REGULATORY PROTEIN RECX FAMILY PROTEIN"/>
    <property type="match status" value="1"/>
</dbReference>
<comment type="subcellular location">
    <subcellularLocation>
        <location evidence="1 5">Cytoplasm</location>
    </subcellularLocation>
</comment>
<dbReference type="Pfam" id="PF21982">
    <property type="entry name" value="RecX_HTH1"/>
    <property type="match status" value="1"/>
</dbReference>
<dbReference type="HAMAP" id="MF_01114">
    <property type="entry name" value="RecX"/>
    <property type="match status" value="1"/>
</dbReference>
<feature type="compositionally biased region" description="Basic residues" evidence="6">
    <location>
        <begin position="96"/>
        <end position="107"/>
    </location>
</feature>
<gene>
    <name evidence="5" type="primary">recX</name>
    <name evidence="9" type="ORF">GCM10023320_53500</name>
</gene>
<dbReference type="Proteomes" id="UP001500804">
    <property type="component" value="Unassembled WGS sequence"/>
</dbReference>
<evidence type="ECO:0000259" key="8">
    <source>
        <dbReference type="Pfam" id="PF21982"/>
    </source>
</evidence>
<feature type="compositionally biased region" description="Low complexity" evidence="6">
    <location>
        <begin position="116"/>
        <end position="125"/>
    </location>
</feature>
<dbReference type="PANTHER" id="PTHR33602">
    <property type="entry name" value="REGULATORY PROTEIN RECX FAMILY PROTEIN"/>
    <property type="match status" value="1"/>
</dbReference>
<dbReference type="RefSeq" id="WP_345608245.1">
    <property type="nucleotide sequence ID" value="NZ_BAABJO010000022.1"/>
</dbReference>
<protein>
    <recommendedName>
        <fullName evidence="3 5">Regulatory protein RecX</fullName>
    </recommendedName>
</protein>
<reference evidence="10" key="1">
    <citation type="journal article" date="2019" name="Int. J. Syst. Evol. Microbiol.">
        <title>The Global Catalogue of Microorganisms (GCM) 10K type strain sequencing project: providing services to taxonomists for standard genome sequencing and annotation.</title>
        <authorList>
            <consortium name="The Broad Institute Genomics Platform"/>
            <consortium name="The Broad Institute Genome Sequencing Center for Infectious Disease"/>
            <person name="Wu L."/>
            <person name="Ma J."/>
        </authorList>
    </citation>
    <scope>NUCLEOTIDE SEQUENCE [LARGE SCALE GENOMIC DNA]</scope>
    <source>
        <strain evidence="10">JCM 18302</strain>
    </source>
</reference>
<feature type="region of interest" description="Disordered" evidence="6">
    <location>
        <begin position="93"/>
        <end position="168"/>
    </location>
</feature>
<feature type="domain" description="RecX second three-helical" evidence="7">
    <location>
        <begin position="219"/>
        <end position="260"/>
    </location>
</feature>
<evidence type="ECO:0000256" key="1">
    <source>
        <dbReference type="ARBA" id="ARBA00004496"/>
    </source>
</evidence>
<dbReference type="Pfam" id="PF02631">
    <property type="entry name" value="RecX_HTH2"/>
    <property type="match status" value="1"/>
</dbReference>
<proteinExistence type="inferred from homology"/>
<accession>A0ABP9NQG2</accession>
<evidence type="ECO:0000313" key="10">
    <source>
        <dbReference type="Proteomes" id="UP001500804"/>
    </source>
</evidence>
<evidence type="ECO:0000259" key="7">
    <source>
        <dbReference type="Pfam" id="PF02631"/>
    </source>
</evidence>
<feature type="region of interest" description="Disordered" evidence="6">
    <location>
        <begin position="43"/>
        <end position="81"/>
    </location>
</feature>
<evidence type="ECO:0000256" key="6">
    <source>
        <dbReference type="SAM" id="MobiDB-lite"/>
    </source>
</evidence>